<dbReference type="SUPFAM" id="SSF52540">
    <property type="entry name" value="P-loop containing nucleoside triphosphate hydrolases"/>
    <property type="match status" value="1"/>
</dbReference>
<dbReference type="GO" id="GO:0005525">
    <property type="term" value="F:GTP binding"/>
    <property type="evidence" value="ECO:0007669"/>
    <property type="project" value="InterPro"/>
</dbReference>
<evidence type="ECO:0000313" key="3">
    <source>
        <dbReference type="Proteomes" id="UP000218083"/>
    </source>
</evidence>
<protein>
    <recommendedName>
        <fullName evidence="1">G domain-containing protein</fullName>
    </recommendedName>
</protein>
<sequence length="421" mass="47767">MNMFDGSKSVNSGRYQSLSDLIASVIELGDLPEETRGTVVEYCQKALVNDVLDQNTEPRPPRLYLFGRSGAGKSSLINAVSNEEVTEVGTFEPTTASSEVYEAELPRINEKWHLVDSRGLFESVPADGGMSVNTVEKLKADLETYNPDILLHVMTPEQVRAGEDDFDTIEKLDDALVGGLPPRVTCINKVDTFLSLGEDWPPEENETVRQRIIEVLNLVTEILPVYQHENIDAEDSVRGRLFGSNKNLGAIPLYVKEKPYWNLTALKDMLYYRKQNQTILDFTQVQRQKRMMRRLARKQTIQMAETINESPRRLIVDPRVPIVTGLESFLIALIGAFAGRKLHRKTVEEYHQSVDLSLGDVMSTTSGVTTDVITGLFKQDLKYIRNNFYCVGRSAEVFFFDDERVDPEEFRPEAKQYFHQS</sequence>
<name>A0A2A2F6U5_9EURY</name>
<gene>
    <name evidence="2" type="ORF">CK500_15775</name>
</gene>
<dbReference type="EMBL" id="NSKC01000012">
    <property type="protein sequence ID" value="PAU80315.1"/>
    <property type="molecule type" value="Genomic_DNA"/>
</dbReference>
<dbReference type="AlphaFoldDB" id="A0A2A2F6U5"/>
<keyword evidence="3" id="KW-1185">Reference proteome</keyword>
<comment type="caution">
    <text evidence="2">The sequence shown here is derived from an EMBL/GenBank/DDBJ whole genome shotgun (WGS) entry which is preliminary data.</text>
</comment>
<dbReference type="OrthoDB" id="332752at2157"/>
<dbReference type="RefSeq" id="WP_095638144.1">
    <property type="nucleotide sequence ID" value="NZ_NSKC01000012.1"/>
</dbReference>
<evidence type="ECO:0000259" key="1">
    <source>
        <dbReference type="Pfam" id="PF01926"/>
    </source>
</evidence>
<dbReference type="CDD" id="cd00882">
    <property type="entry name" value="Ras_like_GTPase"/>
    <property type="match status" value="1"/>
</dbReference>
<proteinExistence type="predicted"/>
<dbReference type="Gene3D" id="3.40.50.300">
    <property type="entry name" value="P-loop containing nucleotide triphosphate hydrolases"/>
    <property type="match status" value="1"/>
</dbReference>
<dbReference type="InterPro" id="IPR027417">
    <property type="entry name" value="P-loop_NTPase"/>
</dbReference>
<reference evidence="2 3" key="1">
    <citation type="submission" date="2017-08" db="EMBL/GenBank/DDBJ databases">
        <title>The strain WRN001 was isolated from Binhai saline alkaline soil, Tianjin, China.</title>
        <authorList>
            <person name="Liu D."/>
            <person name="Zhang G."/>
        </authorList>
    </citation>
    <scope>NUCLEOTIDE SEQUENCE [LARGE SCALE GENOMIC DNA]</scope>
    <source>
        <strain evidence="2 3">WN019</strain>
    </source>
</reference>
<accession>A0A2A2F6U5</accession>
<dbReference type="Proteomes" id="UP000218083">
    <property type="component" value="Unassembled WGS sequence"/>
</dbReference>
<feature type="domain" description="G" evidence="1">
    <location>
        <begin position="63"/>
        <end position="169"/>
    </location>
</feature>
<evidence type="ECO:0000313" key="2">
    <source>
        <dbReference type="EMBL" id="PAU80315.1"/>
    </source>
</evidence>
<dbReference type="InterPro" id="IPR006073">
    <property type="entry name" value="GTP-bd"/>
</dbReference>
<organism evidence="2 3">
    <name type="scientific">Halorubrum salipaludis</name>
    <dbReference type="NCBI Taxonomy" id="2032630"/>
    <lineage>
        <taxon>Archaea</taxon>
        <taxon>Methanobacteriati</taxon>
        <taxon>Methanobacteriota</taxon>
        <taxon>Stenosarchaea group</taxon>
        <taxon>Halobacteria</taxon>
        <taxon>Halobacteriales</taxon>
        <taxon>Haloferacaceae</taxon>
        <taxon>Halorubrum</taxon>
    </lineage>
</organism>
<dbReference type="Pfam" id="PF01926">
    <property type="entry name" value="MMR_HSR1"/>
    <property type="match status" value="1"/>
</dbReference>